<dbReference type="OrthoDB" id="2353968at2"/>
<organism evidence="2 3">
    <name type="scientific">Paenibacillus borealis</name>
    <dbReference type="NCBI Taxonomy" id="160799"/>
    <lineage>
        <taxon>Bacteria</taxon>
        <taxon>Bacillati</taxon>
        <taxon>Bacillota</taxon>
        <taxon>Bacilli</taxon>
        <taxon>Bacillales</taxon>
        <taxon>Paenibacillaceae</taxon>
        <taxon>Paenibacillus</taxon>
    </lineage>
</organism>
<dbReference type="RefSeq" id="WP_042217635.1">
    <property type="nucleotide sequence ID" value="NZ_CP009285.1"/>
</dbReference>
<dbReference type="Proteomes" id="UP000029518">
    <property type="component" value="Chromosome"/>
</dbReference>
<reference evidence="2" key="1">
    <citation type="submission" date="2014-08" db="EMBL/GenBank/DDBJ databases">
        <title>Comparative genomics of the Paenibacillus odorifer group.</title>
        <authorList>
            <person name="den Bakker H.C."/>
            <person name="Tsai Y.-C.Y.-C."/>
            <person name="Martin N."/>
            <person name="Korlach J."/>
            <person name="Wiedmann M."/>
        </authorList>
    </citation>
    <scope>NUCLEOTIDE SEQUENCE [LARGE SCALE GENOMIC DNA]</scope>
    <source>
        <strain evidence="2">DSM 13188</strain>
    </source>
</reference>
<proteinExistence type="predicted"/>
<keyword evidence="1" id="KW-0812">Transmembrane</keyword>
<keyword evidence="1" id="KW-1133">Transmembrane helix</keyword>
<dbReference type="KEGG" id="pbd:PBOR_31535"/>
<keyword evidence="1" id="KW-0472">Membrane</keyword>
<protein>
    <recommendedName>
        <fullName evidence="4">SigmaY antisigma factor component</fullName>
    </recommendedName>
</protein>
<evidence type="ECO:0008006" key="4">
    <source>
        <dbReference type="Google" id="ProtNLM"/>
    </source>
</evidence>
<keyword evidence="3" id="KW-1185">Reference proteome</keyword>
<feature type="transmembrane region" description="Helical" evidence="1">
    <location>
        <begin position="39"/>
        <end position="63"/>
    </location>
</feature>
<sequence>MKELQEAPFWLWILVPAILMLQGTLLFRNAQGRGKGKMAWFWGIWGLTGAPTPAVCYLLFVILPDRRKARKKFAQ</sequence>
<evidence type="ECO:0000256" key="1">
    <source>
        <dbReference type="SAM" id="Phobius"/>
    </source>
</evidence>
<dbReference type="HOGENOM" id="CLU_201614_0_0_9"/>
<feature type="transmembrane region" description="Helical" evidence="1">
    <location>
        <begin position="7"/>
        <end position="27"/>
    </location>
</feature>
<dbReference type="EMBL" id="CP009285">
    <property type="protein sequence ID" value="AIQ60942.1"/>
    <property type="molecule type" value="Genomic_DNA"/>
</dbReference>
<dbReference type="AlphaFoldDB" id="A0A089LJB7"/>
<evidence type="ECO:0000313" key="2">
    <source>
        <dbReference type="EMBL" id="AIQ60942.1"/>
    </source>
</evidence>
<gene>
    <name evidence="2" type="ORF">PBOR_31535</name>
</gene>
<accession>A0A089LJB7</accession>
<name>A0A089LJB7_PAEBO</name>
<evidence type="ECO:0000313" key="3">
    <source>
        <dbReference type="Proteomes" id="UP000029518"/>
    </source>
</evidence>